<evidence type="ECO:0000313" key="3">
    <source>
        <dbReference type="Proteomes" id="UP000746690"/>
    </source>
</evidence>
<dbReference type="InterPro" id="IPR050194">
    <property type="entry name" value="Glycosyltransferase_grp1"/>
</dbReference>
<accession>A0ABX1RS10</accession>
<sequence length="336" mass="38355">MKTILYIGNQLNKTKRNQSSIDVLGALLISEGYKVFSASRERNIILRLLHMLWTCFKFRSKVDYVLIDTYSTLNFYYAFFVSQLCRLLKLKYIPILHGGNLPDRLKKSPKLSKIIFNSAYKNIAPSKYIQSSFEGLGYGNIVCIPNSIELNNYVFQERSFDKIKLLWVRSFSKIYNPLLAIKLLKGLKDINISAELCMVGPDNDGSMQEAIDYANKQEVEVTFTGKLSKQEWIELSKDYNIFINTTNFDNMPVSVMEAMALGLPIVSTNVGGMPFLIEDNLTGILVEPDSVEELIKAVQGLLNSPKKSNIMAVNARKKAEQLDWNIIKEQWYKVLK</sequence>
<feature type="domain" description="Glycosyl transferase family 1" evidence="1">
    <location>
        <begin position="161"/>
        <end position="317"/>
    </location>
</feature>
<dbReference type="Pfam" id="PF00534">
    <property type="entry name" value="Glycos_transf_1"/>
    <property type="match status" value="1"/>
</dbReference>
<dbReference type="CDD" id="cd03801">
    <property type="entry name" value="GT4_PimA-like"/>
    <property type="match status" value="1"/>
</dbReference>
<dbReference type="SUPFAM" id="SSF53756">
    <property type="entry name" value="UDP-Glycosyltransferase/glycogen phosphorylase"/>
    <property type="match status" value="1"/>
</dbReference>
<dbReference type="Gene3D" id="3.40.50.2000">
    <property type="entry name" value="Glycogen Phosphorylase B"/>
    <property type="match status" value="2"/>
</dbReference>
<gene>
    <name evidence="2" type="ORF">HHX25_02355</name>
</gene>
<comment type="caution">
    <text evidence="2">The sequence shown here is derived from an EMBL/GenBank/DDBJ whole genome shotgun (WGS) entry which is preliminary data.</text>
</comment>
<protein>
    <submittedName>
        <fullName evidence="2">Glycosyltransferase family 4 protein</fullName>
    </submittedName>
</protein>
<dbReference type="PANTHER" id="PTHR45947:SF3">
    <property type="entry name" value="SULFOQUINOVOSYL TRANSFERASE SQD2"/>
    <property type="match status" value="1"/>
</dbReference>
<dbReference type="PANTHER" id="PTHR45947">
    <property type="entry name" value="SULFOQUINOVOSYL TRANSFERASE SQD2"/>
    <property type="match status" value="1"/>
</dbReference>
<evidence type="ECO:0000259" key="1">
    <source>
        <dbReference type="Pfam" id="PF00534"/>
    </source>
</evidence>
<reference evidence="2 3" key="1">
    <citation type="submission" date="2020-04" db="EMBL/GenBank/DDBJ databases">
        <title>A Flavivirga sp. nov.</title>
        <authorList>
            <person name="Sun X."/>
        </authorList>
    </citation>
    <scope>NUCLEOTIDE SEQUENCE [LARGE SCALE GENOMIC DNA]</scope>
    <source>
        <strain evidence="2 3">Y03</strain>
    </source>
</reference>
<dbReference type="EMBL" id="JABBHF010000001">
    <property type="protein sequence ID" value="NMH86337.1"/>
    <property type="molecule type" value="Genomic_DNA"/>
</dbReference>
<keyword evidence="3" id="KW-1185">Reference proteome</keyword>
<organism evidence="2 3">
    <name type="scientific">Flavivirga algicola</name>
    <dbReference type="NCBI Taxonomy" id="2729136"/>
    <lineage>
        <taxon>Bacteria</taxon>
        <taxon>Pseudomonadati</taxon>
        <taxon>Bacteroidota</taxon>
        <taxon>Flavobacteriia</taxon>
        <taxon>Flavobacteriales</taxon>
        <taxon>Flavobacteriaceae</taxon>
        <taxon>Flavivirga</taxon>
    </lineage>
</organism>
<dbReference type="Proteomes" id="UP000746690">
    <property type="component" value="Unassembled WGS sequence"/>
</dbReference>
<evidence type="ECO:0000313" key="2">
    <source>
        <dbReference type="EMBL" id="NMH86337.1"/>
    </source>
</evidence>
<dbReference type="RefSeq" id="WP_169669682.1">
    <property type="nucleotide sequence ID" value="NZ_JABBHF010000001.1"/>
</dbReference>
<dbReference type="InterPro" id="IPR001296">
    <property type="entry name" value="Glyco_trans_1"/>
</dbReference>
<name>A0ABX1RS10_9FLAO</name>
<proteinExistence type="predicted"/>